<sequence>MDETDVQNLPESNIPVKDEQIPSHSDSQSELSLAQSSSSIDPNLIVIPPSLPNPSEIDSGSLET</sequence>
<keyword evidence="3" id="KW-1185">Reference proteome</keyword>
<organism evidence="2 3">
    <name type="scientific">Smittium megazygosporum</name>
    <dbReference type="NCBI Taxonomy" id="133381"/>
    <lineage>
        <taxon>Eukaryota</taxon>
        <taxon>Fungi</taxon>
        <taxon>Fungi incertae sedis</taxon>
        <taxon>Zoopagomycota</taxon>
        <taxon>Kickxellomycotina</taxon>
        <taxon>Harpellomycetes</taxon>
        <taxon>Harpellales</taxon>
        <taxon>Legeriomycetaceae</taxon>
        <taxon>Smittium</taxon>
    </lineage>
</organism>
<feature type="compositionally biased region" description="Low complexity" evidence="1">
    <location>
        <begin position="25"/>
        <end position="39"/>
    </location>
</feature>
<name>A0A2T9YUL9_9FUNG</name>
<protein>
    <submittedName>
        <fullName evidence="2">Uncharacterized protein</fullName>
    </submittedName>
</protein>
<gene>
    <name evidence="2" type="ORF">BB560_005831</name>
</gene>
<evidence type="ECO:0000313" key="2">
    <source>
        <dbReference type="EMBL" id="PVU96009.1"/>
    </source>
</evidence>
<evidence type="ECO:0000256" key="1">
    <source>
        <dbReference type="SAM" id="MobiDB-lite"/>
    </source>
</evidence>
<dbReference type="EMBL" id="MBFS01002523">
    <property type="protein sequence ID" value="PVU96009.1"/>
    <property type="molecule type" value="Genomic_DNA"/>
</dbReference>
<dbReference type="AlphaFoldDB" id="A0A2T9YUL9"/>
<accession>A0A2T9YUL9</accession>
<reference evidence="2 3" key="1">
    <citation type="journal article" date="2018" name="MBio">
        <title>Comparative Genomics Reveals the Core Gene Toolbox for the Fungus-Insect Symbiosis.</title>
        <authorList>
            <person name="Wang Y."/>
            <person name="Stata M."/>
            <person name="Wang W."/>
            <person name="Stajich J.E."/>
            <person name="White M.M."/>
            <person name="Moncalvo J.M."/>
        </authorList>
    </citation>
    <scope>NUCLEOTIDE SEQUENCE [LARGE SCALE GENOMIC DNA]</scope>
    <source>
        <strain evidence="2 3">SC-DP-2</strain>
    </source>
</reference>
<dbReference type="Proteomes" id="UP000245609">
    <property type="component" value="Unassembled WGS sequence"/>
</dbReference>
<dbReference type="OrthoDB" id="5364245at2759"/>
<comment type="caution">
    <text evidence="2">The sequence shown here is derived from an EMBL/GenBank/DDBJ whole genome shotgun (WGS) entry which is preliminary data.</text>
</comment>
<feature type="compositionally biased region" description="Polar residues" evidence="1">
    <location>
        <begin position="1"/>
        <end position="11"/>
    </location>
</feature>
<feature type="non-terminal residue" evidence="2">
    <location>
        <position position="64"/>
    </location>
</feature>
<proteinExistence type="predicted"/>
<feature type="region of interest" description="Disordered" evidence="1">
    <location>
        <begin position="1"/>
        <end position="64"/>
    </location>
</feature>
<evidence type="ECO:0000313" key="3">
    <source>
        <dbReference type="Proteomes" id="UP000245609"/>
    </source>
</evidence>